<gene>
    <name evidence="1" type="ORF">LLUT_LOCUS2722</name>
</gene>
<accession>A0AAV1VXZ3</accession>
<keyword evidence="2" id="KW-1185">Reference proteome</keyword>
<evidence type="ECO:0000313" key="1">
    <source>
        <dbReference type="EMBL" id="CAL0301662.1"/>
    </source>
</evidence>
<dbReference type="AlphaFoldDB" id="A0AAV1VXZ3"/>
<name>A0AAV1VXZ3_LUPLU</name>
<sequence>MSNEAWKVFVQALAGMAVDDNKFHLDQVTPMKSMKATIMSSLLVRVEIQTLSLVMCPMILYREERNIVEGTLSNNTPKLGYHIGLESHYDVEGNSLAQTYYTMTSNYQYVEGFDNNNIDVWKVLVQVMAGMVVDGNKFHLHQVTSMKSMEATVMSSLLVRVEFQFLFNGNVSNEPVQRREAEWKDLGYRFCNEKLIAEDHKQMHVYDALKLEKKKKYGRF</sequence>
<dbReference type="EMBL" id="CAXHTB010000002">
    <property type="protein sequence ID" value="CAL0301662.1"/>
    <property type="molecule type" value="Genomic_DNA"/>
</dbReference>
<proteinExistence type="predicted"/>
<evidence type="ECO:0000313" key="2">
    <source>
        <dbReference type="Proteomes" id="UP001497480"/>
    </source>
</evidence>
<protein>
    <submittedName>
        <fullName evidence="1">Uncharacterized protein</fullName>
    </submittedName>
</protein>
<organism evidence="1 2">
    <name type="scientific">Lupinus luteus</name>
    <name type="common">European yellow lupine</name>
    <dbReference type="NCBI Taxonomy" id="3873"/>
    <lineage>
        <taxon>Eukaryota</taxon>
        <taxon>Viridiplantae</taxon>
        <taxon>Streptophyta</taxon>
        <taxon>Embryophyta</taxon>
        <taxon>Tracheophyta</taxon>
        <taxon>Spermatophyta</taxon>
        <taxon>Magnoliopsida</taxon>
        <taxon>eudicotyledons</taxon>
        <taxon>Gunneridae</taxon>
        <taxon>Pentapetalae</taxon>
        <taxon>rosids</taxon>
        <taxon>fabids</taxon>
        <taxon>Fabales</taxon>
        <taxon>Fabaceae</taxon>
        <taxon>Papilionoideae</taxon>
        <taxon>50 kb inversion clade</taxon>
        <taxon>genistoids sensu lato</taxon>
        <taxon>core genistoids</taxon>
        <taxon>Genisteae</taxon>
        <taxon>Lupinus</taxon>
    </lineage>
</organism>
<reference evidence="1 2" key="1">
    <citation type="submission" date="2024-03" db="EMBL/GenBank/DDBJ databases">
        <authorList>
            <person name="Martinez-Hernandez J."/>
        </authorList>
    </citation>
    <scope>NUCLEOTIDE SEQUENCE [LARGE SCALE GENOMIC DNA]</scope>
</reference>
<dbReference type="Proteomes" id="UP001497480">
    <property type="component" value="Unassembled WGS sequence"/>
</dbReference>
<comment type="caution">
    <text evidence="1">The sequence shown here is derived from an EMBL/GenBank/DDBJ whole genome shotgun (WGS) entry which is preliminary data.</text>
</comment>